<organism evidence="2 3">
    <name type="scientific">Tanacetum coccineum</name>
    <dbReference type="NCBI Taxonomy" id="301880"/>
    <lineage>
        <taxon>Eukaryota</taxon>
        <taxon>Viridiplantae</taxon>
        <taxon>Streptophyta</taxon>
        <taxon>Embryophyta</taxon>
        <taxon>Tracheophyta</taxon>
        <taxon>Spermatophyta</taxon>
        <taxon>Magnoliopsida</taxon>
        <taxon>eudicotyledons</taxon>
        <taxon>Gunneridae</taxon>
        <taxon>Pentapetalae</taxon>
        <taxon>asterids</taxon>
        <taxon>campanulids</taxon>
        <taxon>Asterales</taxon>
        <taxon>Asteraceae</taxon>
        <taxon>Asteroideae</taxon>
        <taxon>Anthemideae</taxon>
        <taxon>Anthemidinae</taxon>
        <taxon>Tanacetum</taxon>
    </lineage>
</organism>
<feature type="coiled-coil region" evidence="1">
    <location>
        <begin position="173"/>
        <end position="200"/>
    </location>
</feature>
<comment type="caution">
    <text evidence="2">The sequence shown here is derived from an EMBL/GenBank/DDBJ whole genome shotgun (WGS) entry which is preliminary data.</text>
</comment>
<gene>
    <name evidence="2" type="ORF">Tco_1044278</name>
</gene>
<keyword evidence="3" id="KW-1185">Reference proteome</keyword>
<evidence type="ECO:0000313" key="2">
    <source>
        <dbReference type="EMBL" id="GJT77553.1"/>
    </source>
</evidence>
<sequence length="769" mass="86923">MVESPFSKFKEDKVRMLLVQDHKGMLQVYEEIHQVNQRLSSAIIVKAEGKELDEEQLAFLADLEVVDGQVSQIITHNEAFQTDDLDAYDSSCDDISLAKAILMASLLSCDSDVLSDVPYSDTSQNDMMNQSVQELQYSEKLPIVNYLDNEMISDSNSIPYSQYLEETQHEKANNESKIVNESLTAEIERYKEQVKILEQRFNVDLNFGKSFVPQQELSAEQMFWLQSSNKKSKEPSTTNTPVKIEVPSKLPKFGESDGGGGELGGGGCKSQMGNMFKVLRDGHSGFGDGLLVLGMGLWSIRTLQVGLTFEEKIIILFRRSGNVILLVIERSERVYIHGYDGQKLMRQSDGLFHNHFGVSRSRKVGMIWSFSFLGLCKRTKIPFVCEYGLAIKWDSEGLTELLEGESDEFVLNHERDKNDARVIFLKSDLTIKYSSLALEDISLDHLETKLYDLMIKGMKGEYTLIENRKKVCVKEVFSRTFLAVLGPAVHEMTYGTLSSGLVPQPPSTTPFVLPKRNDWDILLQLLFDEYFHPPPCVDHPIPEVADPVLAVSTGSPSSTSVNQDAPSHVIPLGAREANHDIEIAHMDNHPYVGILIPEPSSKESSSQVVIPNNVHSLNQPAKHISKWTKDHPINNAIGDPSRLISTRHQLQTEALFCYFDAFLSFIEPKSYKEALTESCWIEDMKEELNDFECLEVWELVPRPDRVMIITLKWIYKVKLDELGVDTPIVDKSKLDEDPQRKAVDPTRYRGMIGTLMYLTSSRPDLVFAM</sequence>
<evidence type="ECO:0000313" key="3">
    <source>
        <dbReference type="Proteomes" id="UP001151760"/>
    </source>
</evidence>
<proteinExistence type="predicted"/>
<evidence type="ECO:0000256" key="1">
    <source>
        <dbReference type="SAM" id="Coils"/>
    </source>
</evidence>
<dbReference type="Proteomes" id="UP001151760">
    <property type="component" value="Unassembled WGS sequence"/>
</dbReference>
<name>A0ABQ5GPV7_9ASTR</name>
<dbReference type="EMBL" id="BQNB010018721">
    <property type="protein sequence ID" value="GJT77553.1"/>
    <property type="molecule type" value="Genomic_DNA"/>
</dbReference>
<reference evidence="2" key="2">
    <citation type="submission" date="2022-01" db="EMBL/GenBank/DDBJ databases">
        <authorList>
            <person name="Yamashiro T."/>
            <person name="Shiraishi A."/>
            <person name="Satake H."/>
            <person name="Nakayama K."/>
        </authorList>
    </citation>
    <scope>NUCLEOTIDE SEQUENCE</scope>
</reference>
<accession>A0ABQ5GPV7</accession>
<reference evidence="2" key="1">
    <citation type="journal article" date="2022" name="Int. J. Mol. Sci.">
        <title>Draft Genome of Tanacetum Coccineum: Genomic Comparison of Closely Related Tanacetum-Family Plants.</title>
        <authorList>
            <person name="Yamashiro T."/>
            <person name="Shiraishi A."/>
            <person name="Nakayama K."/>
            <person name="Satake H."/>
        </authorList>
    </citation>
    <scope>NUCLEOTIDE SEQUENCE</scope>
</reference>
<protein>
    <submittedName>
        <fullName evidence="2">Retrovirus-related pol polyprotein from transposon TNT 1-94</fullName>
    </submittedName>
</protein>
<keyword evidence="1" id="KW-0175">Coiled coil</keyword>